<evidence type="ECO:0000313" key="1">
    <source>
        <dbReference type="EMBL" id="PFH48880.1"/>
    </source>
</evidence>
<dbReference type="EMBL" id="KZ302047">
    <property type="protein sequence ID" value="PFH48880.1"/>
    <property type="molecule type" value="Genomic_DNA"/>
</dbReference>
<gene>
    <name evidence="1" type="ORF">AMATHDRAFT_64396</name>
</gene>
<sequence>MFFTLSNPSKKAIKIDKNIIAINESANEWHIIDNSKLLIQISLLALRRVPDRPLMPQGWPPNMYANGTD</sequence>
<accession>A0A2A9NMC9</accession>
<organism evidence="1 2">
    <name type="scientific">Amanita thiersii Skay4041</name>
    <dbReference type="NCBI Taxonomy" id="703135"/>
    <lineage>
        <taxon>Eukaryota</taxon>
        <taxon>Fungi</taxon>
        <taxon>Dikarya</taxon>
        <taxon>Basidiomycota</taxon>
        <taxon>Agaricomycotina</taxon>
        <taxon>Agaricomycetes</taxon>
        <taxon>Agaricomycetidae</taxon>
        <taxon>Agaricales</taxon>
        <taxon>Pluteineae</taxon>
        <taxon>Amanitaceae</taxon>
        <taxon>Amanita</taxon>
    </lineage>
</organism>
<reference evidence="1 2" key="1">
    <citation type="submission" date="2014-02" db="EMBL/GenBank/DDBJ databases">
        <title>Transposable element dynamics among asymbiotic and ectomycorrhizal Amanita fungi.</title>
        <authorList>
            <consortium name="DOE Joint Genome Institute"/>
            <person name="Hess J."/>
            <person name="Skrede I."/>
            <person name="Wolfe B."/>
            <person name="LaButti K."/>
            <person name="Ohm R.A."/>
            <person name="Grigoriev I.V."/>
            <person name="Pringle A."/>
        </authorList>
    </citation>
    <scope>NUCLEOTIDE SEQUENCE [LARGE SCALE GENOMIC DNA]</scope>
    <source>
        <strain evidence="1 2">SKay4041</strain>
    </source>
</reference>
<keyword evidence="2" id="KW-1185">Reference proteome</keyword>
<evidence type="ECO:0000313" key="2">
    <source>
        <dbReference type="Proteomes" id="UP000242287"/>
    </source>
</evidence>
<proteinExistence type="predicted"/>
<dbReference type="Proteomes" id="UP000242287">
    <property type="component" value="Unassembled WGS sequence"/>
</dbReference>
<name>A0A2A9NMC9_9AGAR</name>
<dbReference type="AlphaFoldDB" id="A0A2A9NMC9"/>
<protein>
    <submittedName>
        <fullName evidence="1">Uncharacterized protein</fullName>
    </submittedName>
</protein>